<organism evidence="10 11">
    <name type="scientific">Clostridium gelidum</name>
    <dbReference type="NCBI Taxonomy" id="704125"/>
    <lineage>
        <taxon>Bacteria</taxon>
        <taxon>Bacillati</taxon>
        <taxon>Bacillota</taxon>
        <taxon>Clostridia</taxon>
        <taxon>Eubacteriales</taxon>
        <taxon>Clostridiaceae</taxon>
        <taxon>Clostridium</taxon>
    </lineage>
</organism>
<dbReference type="RefSeq" id="WP_224036138.1">
    <property type="nucleotide sequence ID" value="NZ_AP024849.1"/>
</dbReference>
<keyword evidence="11" id="KW-1185">Reference proteome</keyword>
<evidence type="ECO:0000256" key="8">
    <source>
        <dbReference type="RuleBase" id="RU363032"/>
    </source>
</evidence>
<dbReference type="Gene3D" id="1.10.3720.10">
    <property type="entry name" value="MetI-like"/>
    <property type="match status" value="1"/>
</dbReference>
<keyword evidence="6 8" id="KW-1133">Transmembrane helix</keyword>
<keyword evidence="3" id="KW-1003">Cell membrane</keyword>
<dbReference type="EMBL" id="AP024849">
    <property type="protein sequence ID" value="BCZ44467.1"/>
    <property type="molecule type" value="Genomic_DNA"/>
</dbReference>
<evidence type="ECO:0000256" key="7">
    <source>
        <dbReference type="ARBA" id="ARBA00023136"/>
    </source>
</evidence>
<name>A0ABM7SZV9_9CLOT</name>
<evidence type="ECO:0000313" key="11">
    <source>
        <dbReference type="Proteomes" id="UP000824633"/>
    </source>
</evidence>
<evidence type="ECO:0000256" key="4">
    <source>
        <dbReference type="ARBA" id="ARBA00022692"/>
    </source>
</evidence>
<dbReference type="InterPro" id="IPR035906">
    <property type="entry name" value="MetI-like_sf"/>
</dbReference>
<gene>
    <name evidence="10" type="ORF">psyc5s11_05340</name>
</gene>
<keyword evidence="5" id="KW-0029">Amino-acid transport</keyword>
<reference evidence="11" key="1">
    <citation type="submission" date="2021-07" db="EMBL/GenBank/DDBJ databases">
        <title>Complete genome sequencing of a Clostridium isolate.</title>
        <authorList>
            <person name="Ueki A."/>
            <person name="Tonouchi A."/>
        </authorList>
    </citation>
    <scope>NUCLEOTIDE SEQUENCE [LARGE SCALE GENOMIC DNA]</scope>
    <source>
        <strain evidence="11">C5S11</strain>
    </source>
</reference>
<evidence type="ECO:0000256" key="6">
    <source>
        <dbReference type="ARBA" id="ARBA00022989"/>
    </source>
</evidence>
<dbReference type="SUPFAM" id="SSF161098">
    <property type="entry name" value="MetI-like"/>
    <property type="match status" value="1"/>
</dbReference>
<dbReference type="NCBIfam" id="TIGR01726">
    <property type="entry name" value="HEQRo_perm_3TM"/>
    <property type="match status" value="1"/>
</dbReference>
<keyword evidence="2 8" id="KW-0813">Transport</keyword>
<dbReference type="InterPro" id="IPR043429">
    <property type="entry name" value="ArtM/GltK/GlnP/TcyL/YhdX-like"/>
</dbReference>
<feature type="transmembrane region" description="Helical" evidence="8">
    <location>
        <begin position="191"/>
        <end position="212"/>
    </location>
</feature>
<evidence type="ECO:0000256" key="5">
    <source>
        <dbReference type="ARBA" id="ARBA00022970"/>
    </source>
</evidence>
<feature type="domain" description="ABC transmembrane type-1" evidence="9">
    <location>
        <begin position="32"/>
        <end position="220"/>
    </location>
</feature>
<dbReference type="CDD" id="cd06261">
    <property type="entry name" value="TM_PBP2"/>
    <property type="match status" value="1"/>
</dbReference>
<evidence type="ECO:0000256" key="3">
    <source>
        <dbReference type="ARBA" id="ARBA00022475"/>
    </source>
</evidence>
<evidence type="ECO:0000259" key="9">
    <source>
        <dbReference type="PROSITE" id="PS50928"/>
    </source>
</evidence>
<keyword evidence="4 8" id="KW-0812">Transmembrane</keyword>
<dbReference type="InterPro" id="IPR010065">
    <property type="entry name" value="AA_ABC_transptr_permease_3TM"/>
</dbReference>
<evidence type="ECO:0000256" key="1">
    <source>
        <dbReference type="ARBA" id="ARBA00004651"/>
    </source>
</evidence>
<protein>
    <submittedName>
        <fullName evidence="10">Glutamine ABC transporter permease</fullName>
    </submittedName>
</protein>
<sequence>MNILEILLETKDGIVSFFSIAIKYLPNFLPGVVLTLELSILSILLGMVLGIVVNLLKMTKIKILCIITDFYVAVVRGTPLLLQLFFIFYGLPQMGITINRFVTAVVGLAFHNGAYISEIFRGAIKSVDYGQEEASHALGMTKFESFRYVISPQAFKHAVPSLGNQFILAIKDSSLTSVITISETMMLARQFAAATYSIFPIYFDAACFYMLLTYVLSKLLMHIEYKLKRNER</sequence>
<feature type="transmembrane region" description="Helical" evidence="8">
    <location>
        <begin position="32"/>
        <end position="56"/>
    </location>
</feature>
<evidence type="ECO:0000256" key="2">
    <source>
        <dbReference type="ARBA" id="ARBA00022448"/>
    </source>
</evidence>
<keyword evidence="7 8" id="KW-0472">Membrane</keyword>
<evidence type="ECO:0000313" key="10">
    <source>
        <dbReference type="EMBL" id="BCZ44467.1"/>
    </source>
</evidence>
<comment type="subcellular location">
    <subcellularLocation>
        <location evidence="1 8">Cell membrane</location>
        <topology evidence="1 8">Multi-pass membrane protein</topology>
    </subcellularLocation>
</comment>
<proteinExistence type="inferred from homology"/>
<dbReference type="Pfam" id="PF00528">
    <property type="entry name" value="BPD_transp_1"/>
    <property type="match status" value="1"/>
</dbReference>
<dbReference type="Proteomes" id="UP000824633">
    <property type="component" value="Chromosome"/>
</dbReference>
<dbReference type="PANTHER" id="PTHR30614">
    <property type="entry name" value="MEMBRANE COMPONENT OF AMINO ACID ABC TRANSPORTER"/>
    <property type="match status" value="1"/>
</dbReference>
<dbReference type="PANTHER" id="PTHR30614:SF0">
    <property type="entry name" value="L-CYSTINE TRANSPORT SYSTEM PERMEASE PROTEIN TCYL"/>
    <property type="match status" value="1"/>
</dbReference>
<dbReference type="PROSITE" id="PS50928">
    <property type="entry name" value="ABC_TM1"/>
    <property type="match status" value="1"/>
</dbReference>
<dbReference type="InterPro" id="IPR000515">
    <property type="entry name" value="MetI-like"/>
</dbReference>
<comment type="similarity">
    <text evidence="8">Belongs to the binding-protein-dependent transport system permease family.</text>
</comment>
<accession>A0ABM7SZV9</accession>
<feature type="transmembrane region" description="Helical" evidence="8">
    <location>
        <begin position="63"/>
        <end position="91"/>
    </location>
</feature>